<protein>
    <submittedName>
        <fullName evidence="2">NmrA-like family protein</fullName>
    </submittedName>
</protein>
<feature type="domain" description="NmrA-like" evidence="1">
    <location>
        <begin position="2"/>
        <end position="175"/>
    </location>
</feature>
<evidence type="ECO:0000313" key="3">
    <source>
        <dbReference type="Proteomes" id="UP000020595"/>
    </source>
</evidence>
<gene>
    <name evidence="2" type="ORF">J512_3779</name>
</gene>
<dbReference type="PATRIC" id="fig|1310613.3.peg.3615"/>
<dbReference type="Pfam" id="PF05368">
    <property type="entry name" value="NmrA"/>
    <property type="match status" value="1"/>
</dbReference>
<sequence length="202" mass="23209">MIEAAMSSKIDYFSYHSVLHSVLQEMPHHQKKLKVEELVIDSGLPYSIIQPSVFMQNIFESWNVLYEKGVFRQKFFANSNTRMCLLDLEDLAEAVSILLMDKSYIGATYEICGPENLSLSDMISIFEKQLQRKIIVETPSDELMAQNMKKSGSDEYRISTLLKMFHHYNEHGFIGNPKIISMILGRKPNDFASFLNKAIKSV</sequence>
<dbReference type="PANTHER" id="PTHR43162">
    <property type="match status" value="1"/>
</dbReference>
<dbReference type="AlphaFoldDB" id="A0A009HL38"/>
<dbReference type="PANTHER" id="PTHR43162:SF1">
    <property type="entry name" value="PRESTALK A DIFFERENTIATION PROTEIN A"/>
    <property type="match status" value="1"/>
</dbReference>
<dbReference type="SUPFAM" id="SSF51735">
    <property type="entry name" value="NAD(P)-binding Rossmann-fold domains"/>
    <property type="match status" value="1"/>
</dbReference>
<dbReference type="InterPro" id="IPR051604">
    <property type="entry name" value="Ergot_Alk_Oxidoreductase"/>
</dbReference>
<dbReference type="EMBL" id="JEWH01000074">
    <property type="protein sequence ID" value="EXB03765.1"/>
    <property type="molecule type" value="Genomic_DNA"/>
</dbReference>
<comment type="caution">
    <text evidence="2">The sequence shown here is derived from an EMBL/GenBank/DDBJ whole genome shotgun (WGS) entry which is preliminary data.</text>
</comment>
<name>A0A009HL38_ACIB9</name>
<reference evidence="2 3" key="1">
    <citation type="submission" date="2014-02" db="EMBL/GenBank/DDBJ databases">
        <title>Comparative genomics and transcriptomics to identify genetic mechanisms underlying the emergence of carbapenem resistant Acinetobacter baumannii (CRAb).</title>
        <authorList>
            <person name="Harris A.D."/>
            <person name="Johnson K.J."/>
            <person name="George J."/>
            <person name="Shefchek K."/>
            <person name="Daugherty S.C."/>
            <person name="Parankush S."/>
            <person name="Sadzewicz L."/>
            <person name="Tallon L."/>
            <person name="Sengamalay N."/>
            <person name="Hazen T.H."/>
            <person name="Rasko D.A."/>
        </authorList>
    </citation>
    <scope>NUCLEOTIDE SEQUENCE [LARGE SCALE GENOMIC DNA]</scope>
    <source>
        <strain evidence="2 3">1295743</strain>
    </source>
</reference>
<evidence type="ECO:0000313" key="2">
    <source>
        <dbReference type="EMBL" id="EXB03765.1"/>
    </source>
</evidence>
<dbReference type="InterPro" id="IPR008030">
    <property type="entry name" value="NmrA-like"/>
</dbReference>
<dbReference type="Proteomes" id="UP000020595">
    <property type="component" value="Unassembled WGS sequence"/>
</dbReference>
<dbReference type="Gene3D" id="3.90.25.10">
    <property type="entry name" value="UDP-galactose 4-epimerase, domain 1"/>
    <property type="match status" value="1"/>
</dbReference>
<organism evidence="2 3">
    <name type="scientific">Acinetobacter baumannii (strain 1295743)</name>
    <dbReference type="NCBI Taxonomy" id="1310613"/>
    <lineage>
        <taxon>Bacteria</taxon>
        <taxon>Pseudomonadati</taxon>
        <taxon>Pseudomonadota</taxon>
        <taxon>Gammaproteobacteria</taxon>
        <taxon>Moraxellales</taxon>
        <taxon>Moraxellaceae</taxon>
        <taxon>Acinetobacter</taxon>
        <taxon>Acinetobacter calcoaceticus/baumannii complex</taxon>
    </lineage>
</organism>
<dbReference type="Gene3D" id="3.40.50.720">
    <property type="entry name" value="NAD(P)-binding Rossmann-like Domain"/>
    <property type="match status" value="1"/>
</dbReference>
<dbReference type="InterPro" id="IPR036291">
    <property type="entry name" value="NAD(P)-bd_dom_sf"/>
</dbReference>
<proteinExistence type="predicted"/>
<evidence type="ECO:0000259" key="1">
    <source>
        <dbReference type="Pfam" id="PF05368"/>
    </source>
</evidence>
<accession>A0A009HL38</accession>